<evidence type="ECO:0000313" key="3">
    <source>
        <dbReference type="Proteomes" id="UP000654075"/>
    </source>
</evidence>
<accession>A0A813FZP5</accession>
<feature type="compositionally biased region" description="Basic and acidic residues" evidence="1">
    <location>
        <begin position="301"/>
        <end position="355"/>
    </location>
</feature>
<dbReference type="OrthoDB" id="10579625at2759"/>
<feature type="region of interest" description="Disordered" evidence="1">
    <location>
        <begin position="1"/>
        <end position="24"/>
    </location>
</feature>
<protein>
    <submittedName>
        <fullName evidence="2">Uncharacterized protein</fullName>
    </submittedName>
</protein>
<proteinExistence type="predicted"/>
<keyword evidence="3" id="KW-1185">Reference proteome</keyword>
<feature type="compositionally biased region" description="Low complexity" evidence="1">
    <location>
        <begin position="289"/>
        <end position="299"/>
    </location>
</feature>
<dbReference type="EMBL" id="CAJNNV010025782">
    <property type="protein sequence ID" value="CAE8616063.1"/>
    <property type="molecule type" value="Genomic_DNA"/>
</dbReference>
<feature type="region of interest" description="Disordered" evidence="1">
    <location>
        <begin position="156"/>
        <end position="368"/>
    </location>
</feature>
<evidence type="ECO:0000256" key="1">
    <source>
        <dbReference type="SAM" id="MobiDB-lite"/>
    </source>
</evidence>
<organism evidence="2 3">
    <name type="scientific">Polarella glacialis</name>
    <name type="common">Dinoflagellate</name>
    <dbReference type="NCBI Taxonomy" id="89957"/>
    <lineage>
        <taxon>Eukaryota</taxon>
        <taxon>Sar</taxon>
        <taxon>Alveolata</taxon>
        <taxon>Dinophyceae</taxon>
        <taxon>Suessiales</taxon>
        <taxon>Suessiaceae</taxon>
        <taxon>Polarella</taxon>
    </lineage>
</organism>
<reference evidence="2" key="1">
    <citation type="submission" date="2021-02" db="EMBL/GenBank/DDBJ databases">
        <authorList>
            <person name="Dougan E. K."/>
            <person name="Rhodes N."/>
            <person name="Thang M."/>
            <person name="Chan C."/>
        </authorList>
    </citation>
    <scope>NUCLEOTIDE SEQUENCE</scope>
</reference>
<comment type="caution">
    <text evidence="2">The sequence shown here is derived from an EMBL/GenBank/DDBJ whole genome shotgun (WGS) entry which is preliminary data.</text>
</comment>
<dbReference type="OMA" id="KEARHHE"/>
<name>A0A813FZP5_POLGL</name>
<evidence type="ECO:0000313" key="2">
    <source>
        <dbReference type="EMBL" id="CAE8616063.1"/>
    </source>
</evidence>
<gene>
    <name evidence="2" type="ORF">PGLA1383_LOCUS33768</name>
</gene>
<dbReference type="Proteomes" id="UP000654075">
    <property type="component" value="Unassembled WGS sequence"/>
</dbReference>
<dbReference type="AlphaFoldDB" id="A0A813FZP5"/>
<feature type="compositionally biased region" description="Basic and acidic residues" evidence="1">
    <location>
        <begin position="171"/>
        <end position="285"/>
    </location>
</feature>
<sequence length="368" mass="40689">MPSDDDGNGLLPNEGPDWDTGFSDSLQRFQEGVRQWRRQEEVACSERAEGRNLHQRTVASADFAAEDCLKAHFPERADTESGEGDAPLQTLQAVARSQREQLHQVLELVREHAGQFEGNTELLEQLPTTGAAARRSSGSEVVEMLAQLLDVASRSLSKRRKEVAEPAPEAAPRKEEELERREGHEKPRDEVAPKNGRDRDDRDARDGRGAREGAASRDEGHARDRDGAAHSKEERRDGRDRGRGENGDRRAVADDRRGGRRGEDPKDARSGVPDRSRSRRGDAPARRVGNGASNGAAAGQKDGRGAVDRDRERDRRDQPDRGRESNRPGPDLRGKDEGAARRPPRRADSRPRRDGSAGGSGLRLMEKQ</sequence>